<gene>
    <name evidence="2" type="ORF">NCTC12965_01646</name>
    <name evidence="1" type="ORF">NCTC13193_01560</name>
</gene>
<evidence type="ECO:0000313" key="2">
    <source>
        <dbReference type="EMBL" id="VTR22974.1"/>
    </source>
</evidence>
<dbReference type="Proteomes" id="UP000270487">
    <property type="component" value="Chromosome"/>
</dbReference>
<reference evidence="1 3" key="1">
    <citation type="submission" date="2018-12" db="EMBL/GenBank/DDBJ databases">
        <authorList>
            <consortium name="Pathogen Informatics"/>
        </authorList>
    </citation>
    <scope>NUCLEOTIDE SEQUENCE [LARGE SCALE GENOMIC DNA]</scope>
    <source>
        <strain evidence="2">NCTC12965</strain>
        <strain evidence="1 3">NCTC13193</strain>
    </source>
</reference>
<organism evidence="1 3">
    <name type="scientific">Serratia fonticola</name>
    <dbReference type="NCBI Taxonomy" id="47917"/>
    <lineage>
        <taxon>Bacteria</taxon>
        <taxon>Pseudomonadati</taxon>
        <taxon>Pseudomonadota</taxon>
        <taxon>Gammaproteobacteria</taxon>
        <taxon>Enterobacterales</taxon>
        <taxon>Yersiniaceae</taxon>
        <taxon>Serratia</taxon>
    </lineage>
</organism>
<dbReference type="EMBL" id="CABEEZ010000030">
    <property type="protein sequence ID" value="VTR22974.1"/>
    <property type="molecule type" value="Genomic_DNA"/>
</dbReference>
<evidence type="ECO:0000313" key="1">
    <source>
        <dbReference type="EMBL" id="VEI66224.1"/>
    </source>
</evidence>
<proteinExistence type="predicted"/>
<dbReference type="EMBL" id="LR134492">
    <property type="protein sequence ID" value="VEI66224.1"/>
    <property type="molecule type" value="Genomic_DNA"/>
</dbReference>
<protein>
    <submittedName>
        <fullName evidence="1">Uncharacterized protein</fullName>
    </submittedName>
</protein>
<name>A0A448SER3_SERFO</name>
<accession>A0A448SER3</accession>
<evidence type="ECO:0000313" key="3">
    <source>
        <dbReference type="Proteomes" id="UP000270487"/>
    </source>
</evidence>
<dbReference type="AlphaFoldDB" id="A0A448SER3"/>
<sequence length="32" mass="3933">MFSKIMFILFSATVVLVLINWERLWDYIRPMV</sequence>